<dbReference type="InterPro" id="IPR008893">
    <property type="entry name" value="WGR_domain"/>
</dbReference>
<dbReference type="CDD" id="cd07996">
    <property type="entry name" value="WGR_MMR_like"/>
    <property type="match status" value="1"/>
</dbReference>
<gene>
    <name evidence="2" type="ORF">G6N73_34395</name>
</gene>
<protein>
    <submittedName>
        <fullName evidence="2">WGR domain-containing protein</fullName>
    </submittedName>
</protein>
<dbReference type="EMBL" id="JAAKZF010000169">
    <property type="protein sequence ID" value="NGO56015.1"/>
    <property type="molecule type" value="Genomic_DNA"/>
</dbReference>
<organism evidence="2 3">
    <name type="scientific">Allomesorhizobium camelthorni</name>
    <dbReference type="NCBI Taxonomy" id="475069"/>
    <lineage>
        <taxon>Bacteria</taxon>
        <taxon>Pseudomonadati</taxon>
        <taxon>Pseudomonadota</taxon>
        <taxon>Alphaproteobacteria</taxon>
        <taxon>Hyphomicrobiales</taxon>
        <taxon>Phyllobacteriaceae</taxon>
        <taxon>Allomesorhizobium</taxon>
    </lineage>
</organism>
<proteinExistence type="predicted"/>
<name>A0A6G4WMH1_9HYPH</name>
<dbReference type="Proteomes" id="UP001642900">
    <property type="component" value="Unassembled WGS sequence"/>
</dbReference>
<dbReference type="InterPro" id="IPR036930">
    <property type="entry name" value="WGR_dom_sf"/>
</dbReference>
<dbReference type="SUPFAM" id="SSF142921">
    <property type="entry name" value="WGR domain-like"/>
    <property type="match status" value="1"/>
</dbReference>
<dbReference type="InterPro" id="IPR049809">
    <property type="entry name" value="YehF/YfeS-like_WGR"/>
</dbReference>
<keyword evidence="3" id="KW-1185">Reference proteome</keyword>
<comment type="caution">
    <text evidence="2">The sequence shown here is derived from an EMBL/GenBank/DDBJ whole genome shotgun (WGS) entry which is preliminary data.</text>
</comment>
<dbReference type="Pfam" id="PF05406">
    <property type="entry name" value="WGR"/>
    <property type="match status" value="1"/>
</dbReference>
<feature type="domain" description="WGR" evidence="1">
    <location>
        <begin position="1"/>
        <end position="58"/>
    </location>
</feature>
<dbReference type="PROSITE" id="PS51977">
    <property type="entry name" value="WGR"/>
    <property type="match status" value="1"/>
</dbReference>
<accession>A0A6G4WMH1</accession>
<sequence length="58" mass="6516">MEVLHLRRIDPDRNMARFYNLTIEPTLFGTASLVREWGRIGTFGETGNFSGVNAATIC</sequence>
<evidence type="ECO:0000259" key="1">
    <source>
        <dbReference type="PROSITE" id="PS51977"/>
    </source>
</evidence>
<evidence type="ECO:0000313" key="2">
    <source>
        <dbReference type="EMBL" id="NGO56015.1"/>
    </source>
</evidence>
<reference evidence="2 3" key="1">
    <citation type="submission" date="2020-02" db="EMBL/GenBank/DDBJ databases">
        <title>Genome sequence of strain CCNWXJ40-4.</title>
        <authorList>
            <person name="Gao J."/>
            <person name="Sun J."/>
        </authorList>
    </citation>
    <scope>NUCLEOTIDE SEQUENCE [LARGE SCALE GENOMIC DNA]</scope>
    <source>
        <strain evidence="2 3">CCNWXJ 40-4</strain>
    </source>
</reference>
<dbReference type="AlphaFoldDB" id="A0A6G4WMH1"/>
<evidence type="ECO:0000313" key="3">
    <source>
        <dbReference type="Proteomes" id="UP001642900"/>
    </source>
</evidence>